<protein>
    <submittedName>
        <fullName evidence="1">Uncharacterized protein</fullName>
    </submittedName>
</protein>
<gene>
    <name evidence="1" type="ORF">POJ06DRAFT_279327</name>
</gene>
<dbReference type="AlphaFoldDB" id="A0AAD7VVJ9"/>
<dbReference type="EMBL" id="JARPMG010000001">
    <property type="protein sequence ID" value="KAJ8103568.1"/>
    <property type="molecule type" value="Genomic_DNA"/>
</dbReference>
<comment type="caution">
    <text evidence="1">The sequence shown here is derived from an EMBL/GenBank/DDBJ whole genome shotgun (WGS) entry which is preliminary data.</text>
</comment>
<accession>A0AAD7VVJ9</accession>
<dbReference type="Proteomes" id="UP001217417">
    <property type="component" value="Unassembled WGS sequence"/>
</dbReference>
<keyword evidence="2" id="KW-1185">Reference proteome</keyword>
<organism evidence="1 2">
    <name type="scientific">Lipomyces tetrasporus</name>
    <dbReference type="NCBI Taxonomy" id="54092"/>
    <lineage>
        <taxon>Eukaryota</taxon>
        <taxon>Fungi</taxon>
        <taxon>Dikarya</taxon>
        <taxon>Ascomycota</taxon>
        <taxon>Saccharomycotina</taxon>
        <taxon>Lipomycetes</taxon>
        <taxon>Lipomycetales</taxon>
        <taxon>Lipomycetaceae</taxon>
        <taxon>Lipomyces</taxon>
    </lineage>
</organism>
<reference evidence="1" key="1">
    <citation type="submission" date="2023-03" db="EMBL/GenBank/DDBJ databases">
        <title>Near-Complete genome sequence of Lipomyces tetrasporous NRRL Y-64009, an oleaginous yeast capable of growing on lignocellulosic hydrolysates.</title>
        <authorList>
            <consortium name="Lawrence Berkeley National Laboratory"/>
            <person name="Jagtap S.S."/>
            <person name="Liu J.-J."/>
            <person name="Walukiewicz H.E."/>
            <person name="Pangilinan J."/>
            <person name="Lipzen A."/>
            <person name="Ahrendt S."/>
            <person name="Koriabine M."/>
            <person name="Cobaugh K."/>
            <person name="Salamov A."/>
            <person name="Yoshinaga Y."/>
            <person name="Ng V."/>
            <person name="Daum C."/>
            <person name="Grigoriev I.V."/>
            <person name="Slininger P.J."/>
            <person name="Dien B.S."/>
            <person name="Jin Y.-S."/>
            <person name="Rao C.V."/>
        </authorList>
    </citation>
    <scope>NUCLEOTIDE SEQUENCE</scope>
    <source>
        <strain evidence="1">NRRL Y-64009</strain>
    </source>
</reference>
<sequence>MWLGLHGTPAAANNPHVSYVGLVFESVDQARQFNGFIKNRDQRLLLLCKCAKKPFDSRNHPMTKGSTGENGMGCTKHTLYYPYAYPQNRQMTAEARETMLDLVRYSSASLSTIASVINTTFGLDVYNRTDNYTQRKGTSQSS</sequence>
<evidence type="ECO:0000313" key="1">
    <source>
        <dbReference type="EMBL" id="KAJ8103568.1"/>
    </source>
</evidence>
<evidence type="ECO:0000313" key="2">
    <source>
        <dbReference type="Proteomes" id="UP001217417"/>
    </source>
</evidence>
<name>A0AAD7VVJ9_9ASCO</name>
<dbReference type="RefSeq" id="XP_056047018.1">
    <property type="nucleotide sequence ID" value="XM_056189802.1"/>
</dbReference>
<dbReference type="GeneID" id="80884968"/>
<proteinExistence type="predicted"/>